<dbReference type="PRINTS" id="PR00465">
    <property type="entry name" value="EP450IV"/>
</dbReference>
<proteinExistence type="inferred from homology"/>
<dbReference type="InterPro" id="IPR036396">
    <property type="entry name" value="Cyt_P450_sf"/>
</dbReference>
<keyword evidence="2" id="KW-0349">Heme</keyword>
<dbReference type="GO" id="GO:0016705">
    <property type="term" value="F:oxidoreductase activity, acting on paired donors, with incorporation or reduction of molecular oxygen"/>
    <property type="evidence" value="ECO:0007669"/>
    <property type="project" value="InterPro"/>
</dbReference>
<accession>A0A255Z7S2</accession>
<dbReference type="InterPro" id="IPR050196">
    <property type="entry name" value="Cytochrome_P450_Monoox"/>
</dbReference>
<dbReference type="Pfam" id="PF00067">
    <property type="entry name" value="p450"/>
    <property type="match status" value="1"/>
</dbReference>
<dbReference type="GO" id="GO:0020037">
    <property type="term" value="F:heme binding"/>
    <property type="evidence" value="ECO:0007669"/>
    <property type="project" value="InterPro"/>
</dbReference>
<gene>
    <name evidence="7" type="ORF">CHU95_01265</name>
</gene>
<evidence type="ECO:0008006" key="9">
    <source>
        <dbReference type="Google" id="ProtNLM"/>
    </source>
</evidence>
<dbReference type="SUPFAM" id="SSF48264">
    <property type="entry name" value="Cytochrome P450"/>
    <property type="match status" value="1"/>
</dbReference>
<evidence type="ECO:0000256" key="3">
    <source>
        <dbReference type="ARBA" id="ARBA00022723"/>
    </source>
</evidence>
<keyword evidence="5" id="KW-0408">Iron</keyword>
<dbReference type="Gene3D" id="1.10.630.10">
    <property type="entry name" value="Cytochrome P450"/>
    <property type="match status" value="1"/>
</dbReference>
<evidence type="ECO:0000256" key="5">
    <source>
        <dbReference type="ARBA" id="ARBA00023004"/>
    </source>
</evidence>
<dbReference type="PANTHER" id="PTHR24291">
    <property type="entry name" value="CYTOCHROME P450 FAMILY 4"/>
    <property type="match status" value="1"/>
</dbReference>
<reference evidence="7 8" key="1">
    <citation type="submission" date="2017-07" db="EMBL/GenBank/DDBJ databases">
        <title>Niveispirillum cyanobacteriorum sp. nov., isolated from cyanobacterial aggregates in a eutrophic lake.</title>
        <authorList>
            <person name="Cai H."/>
        </authorList>
    </citation>
    <scope>NUCLEOTIDE SEQUENCE [LARGE SCALE GENOMIC DNA]</scope>
    <source>
        <strain evidence="8">TH1-14</strain>
    </source>
</reference>
<organism evidence="7 8">
    <name type="scientific">Niveispirillum lacus</name>
    <dbReference type="NCBI Taxonomy" id="1981099"/>
    <lineage>
        <taxon>Bacteria</taxon>
        <taxon>Pseudomonadati</taxon>
        <taxon>Pseudomonadota</taxon>
        <taxon>Alphaproteobacteria</taxon>
        <taxon>Rhodospirillales</taxon>
        <taxon>Azospirillaceae</taxon>
        <taxon>Niveispirillum</taxon>
    </lineage>
</organism>
<evidence type="ECO:0000313" key="8">
    <source>
        <dbReference type="Proteomes" id="UP000216998"/>
    </source>
</evidence>
<protein>
    <recommendedName>
        <fullName evidence="9">Cytochrome P450</fullName>
    </recommendedName>
</protein>
<dbReference type="GO" id="GO:0004497">
    <property type="term" value="F:monooxygenase activity"/>
    <property type="evidence" value="ECO:0007669"/>
    <property type="project" value="UniProtKB-KW"/>
</dbReference>
<keyword evidence="3" id="KW-0479">Metal-binding</keyword>
<dbReference type="GO" id="GO:0005506">
    <property type="term" value="F:iron ion binding"/>
    <property type="evidence" value="ECO:0007669"/>
    <property type="project" value="InterPro"/>
</dbReference>
<keyword evidence="4" id="KW-0560">Oxidoreductase</keyword>
<dbReference type="InterPro" id="IPR001128">
    <property type="entry name" value="Cyt_P450"/>
</dbReference>
<dbReference type="AlphaFoldDB" id="A0A255Z7S2"/>
<sequence length="333" mass="35770">MIRHPFSDVRPFIADPLGFVLGRGLAAAAPLERLRLGLAPVYLLTDPAYAREVLTAPEARFAKGRHVAKLKSVVGEGVLTATGELARRRRYLAHQGLRAEVLALRCEALQAVAAATACRMAAVEGPVAIGPAMAALALRMIAVVLFGEEALDAEDEDRLIAAVTLIEDDVAVGFWRAYTPPWTAAREAARLKFALSELDAVVAKARRSSHPGSIVSVLVEAGLSDSEVRDELLTLLLTGHETTGSVAAWLLHELARRPQVCRAIAAEVAAAATAGGVVPYDAWRRMDVTTRAVNETLRLYPGAWWFSREATADTELAGFHLRKGSTVLVAPYL</sequence>
<dbReference type="InterPro" id="IPR002403">
    <property type="entry name" value="Cyt_P450_E_grp-IV"/>
</dbReference>
<evidence type="ECO:0000313" key="7">
    <source>
        <dbReference type="EMBL" id="OYQ37518.1"/>
    </source>
</evidence>
<name>A0A255Z7S2_9PROT</name>
<keyword evidence="6" id="KW-0503">Monooxygenase</keyword>
<keyword evidence="8" id="KW-1185">Reference proteome</keyword>
<evidence type="ECO:0000256" key="1">
    <source>
        <dbReference type="ARBA" id="ARBA00010617"/>
    </source>
</evidence>
<evidence type="ECO:0000256" key="6">
    <source>
        <dbReference type="ARBA" id="ARBA00023033"/>
    </source>
</evidence>
<comment type="caution">
    <text evidence="7">The sequence shown here is derived from an EMBL/GenBank/DDBJ whole genome shotgun (WGS) entry which is preliminary data.</text>
</comment>
<dbReference type="EMBL" id="NOXU01000014">
    <property type="protein sequence ID" value="OYQ37518.1"/>
    <property type="molecule type" value="Genomic_DNA"/>
</dbReference>
<dbReference type="OrthoDB" id="9764248at2"/>
<dbReference type="Proteomes" id="UP000216998">
    <property type="component" value="Unassembled WGS sequence"/>
</dbReference>
<evidence type="ECO:0000256" key="2">
    <source>
        <dbReference type="ARBA" id="ARBA00022617"/>
    </source>
</evidence>
<evidence type="ECO:0000256" key="4">
    <source>
        <dbReference type="ARBA" id="ARBA00023002"/>
    </source>
</evidence>
<dbReference type="PANTHER" id="PTHR24291:SF50">
    <property type="entry name" value="BIFUNCTIONAL ALBAFLAVENONE MONOOXYGENASE_TERPENE SYNTHASE"/>
    <property type="match status" value="1"/>
</dbReference>
<comment type="similarity">
    <text evidence="1">Belongs to the cytochrome P450 family.</text>
</comment>
<dbReference type="RefSeq" id="WP_094452926.1">
    <property type="nucleotide sequence ID" value="NZ_NOXU01000014.1"/>
</dbReference>